<organism evidence="1 2">
    <name type="scientific">Gossypium barbadense</name>
    <name type="common">Sea Island cotton</name>
    <name type="synonym">Hibiscus barbadensis</name>
    <dbReference type="NCBI Taxonomy" id="3634"/>
    <lineage>
        <taxon>Eukaryota</taxon>
        <taxon>Viridiplantae</taxon>
        <taxon>Streptophyta</taxon>
        <taxon>Embryophyta</taxon>
        <taxon>Tracheophyta</taxon>
        <taxon>Spermatophyta</taxon>
        <taxon>Magnoliopsida</taxon>
        <taxon>eudicotyledons</taxon>
        <taxon>Gunneridae</taxon>
        <taxon>Pentapetalae</taxon>
        <taxon>rosids</taxon>
        <taxon>malvids</taxon>
        <taxon>Malvales</taxon>
        <taxon>Malvaceae</taxon>
        <taxon>Malvoideae</taxon>
        <taxon>Gossypium</taxon>
    </lineage>
</organism>
<dbReference type="OrthoDB" id="994901at2759"/>
<reference evidence="1 2" key="1">
    <citation type="submission" date="2015-01" db="EMBL/GenBank/DDBJ databases">
        <title>Genome of allotetraploid Gossypium barbadense reveals genomic plasticity and fiber elongation in cotton evolution.</title>
        <authorList>
            <person name="Chen X."/>
            <person name="Liu X."/>
            <person name="Zhao B."/>
            <person name="Zheng H."/>
            <person name="Hu Y."/>
            <person name="Lu G."/>
            <person name="Yang C."/>
            <person name="Chen J."/>
            <person name="Shan C."/>
            <person name="Zhang L."/>
            <person name="Zhou Y."/>
            <person name="Wang L."/>
            <person name="Guo W."/>
            <person name="Bai Y."/>
            <person name="Ruan J."/>
            <person name="Shangguan X."/>
            <person name="Mao Y."/>
            <person name="Jiang J."/>
            <person name="Zhu Y."/>
            <person name="Lei J."/>
            <person name="Kang H."/>
            <person name="Chen S."/>
            <person name="He X."/>
            <person name="Wang R."/>
            <person name="Wang Y."/>
            <person name="Chen J."/>
            <person name="Wang L."/>
            <person name="Yu S."/>
            <person name="Wang B."/>
            <person name="Wei J."/>
            <person name="Song S."/>
            <person name="Lu X."/>
            <person name="Gao Z."/>
            <person name="Gu W."/>
            <person name="Deng X."/>
            <person name="Ma D."/>
            <person name="Wang S."/>
            <person name="Liang W."/>
            <person name="Fang L."/>
            <person name="Cai C."/>
            <person name="Zhu X."/>
            <person name="Zhou B."/>
            <person name="Zhang Y."/>
            <person name="Chen Z."/>
            <person name="Xu S."/>
            <person name="Zhu R."/>
            <person name="Wang S."/>
            <person name="Zhang T."/>
            <person name="Zhao G."/>
        </authorList>
    </citation>
    <scope>NUCLEOTIDE SEQUENCE [LARGE SCALE GENOMIC DNA]</scope>
    <source>
        <strain evidence="2">cv. Xinhai21</strain>
        <tissue evidence="1">Leaf</tissue>
    </source>
</reference>
<dbReference type="AlphaFoldDB" id="A0A2P5YKS0"/>
<gene>
    <name evidence="1" type="ORF">GOBAR_AA04393</name>
</gene>
<protein>
    <submittedName>
        <fullName evidence="1">Uncharacterized protein</fullName>
    </submittedName>
</protein>
<dbReference type="Proteomes" id="UP000239757">
    <property type="component" value="Unassembled WGS sequence"/>
</dbReference>
<evidence type="ECO:0000313" key="1">
    <source>
        <dbReference type="EMBL" id="PPS16174.1"/>
    </source>
</evidence>
<dbReference type="EMBL" id="KZ663060">
    <property type="protein sequence ID" value="PPS16174.1"/>
    <property type="molecule type" value="Genomic_DNA"/>
</dbReference>
<accession>A0A2P5YKS0</accession>
<evidence type="ECO:0000313" key="2">
    <source>
        <dbReference type="Proteomes" id="UP000239757"/>
    </source>
</evidence>
<name>A0A2P5YKS0_GOSBA</name>
<sequence length="190" mass="20860">MLISSEAECSLLLLNQQARSNQPVVNSLYSPNKTILVFEECKAQQGIHPERPELHHDPFLQLVVLDNTVPGVGEDIERGVPHNPLVKAWNTYCGVVRRKENASGGHYDGFSAISVGQLQLLGNFDVLFPMANSRMATLFQWNSGPSAIKYQMPEDPAKIITSSVPPSYSVKIKEAGAPPSSYQGELQCPK</sequence>
<proteinExistence type="predicted"/>